<evidence type="ECO:0000313" key="1">
    <source>
        <dbReference type="EMBL" id="ADA62627.1"/>
    </source>
</evidence>
<dbReference type="EMBL" id="GQ900470">
    <property type="protein sequence ID" value="ADA62627.1"/>
    <property type="molecule type" value="Genomic_DNA"/>
</dbReference>
<proteinExistence type="predicted"/>
<keyword evidence="1" id="KW-0614">Plasmid</keyword>
<dbReference type="AlphaFoldDB" id="D2JD14"/>
<reference evidence="1" key="2">
    <citation type="submission" date="2009-12" db="EMBL/GenBank/DDBJ databases">
        <authorList>
            <person name="Summers A.O."/>
            <person name="Shearer J."/>
            <person name="Wireman J."/>
        </authorList>
    </citation>
    <scope>NUCLEOTIDE SEQUENCE</scope>
    <source>
        <strain evidence="1">CDC2</strain>
        <plasmid evidence="1">SAP025A</plasmid>
    </source>
</reference>
<name>D2JD14_STAEP</name>
<geneLocation type="plasmid" evidence="1">
    <name>SAP025A</name>
</geneLocation>
<reference evidence="1" key="1">
    <citation type="submission" date="2009-08" db="EMBL/GenBank/DDBJ databases">
        <authorList>
            <person name="Gill J."/>
            <person name="Borman J."/>
            <person name="Shetty J."/>
            <person name="Hostetler J."/>
            <person name="Durkin S."/>
            <person name="Montgomery B."/>
        </authorList>
    </citation>
    <scope>NUCLEOTIDE SEQUENCE</scope>
    <source>
        <strain evidence="1">CDC2</strain>
        <plasmid evidence="1">SAP025A</plasmid>
    </source>
</reference>
<sequence>MFFPSKNIKLTAYPKIKNKIKKAMRTRSKNIFFVLFVLQSGTLLINNPIINKISLAKYMCFKKRKIG</sequence>
<gene>
    <name evidence="1" type="ORF">SAP025A_008</name>
</gene>
<protein>
    <submittedName>
        <fullName evidence="1">Uncharacterized protein</fullName>
    </submittedName>
</protein>
<organism evidence="1">
    <name type="scientific">Staphylococcus epidermidis</name>
    <dbReference type="NCBI Taxonomy" id="1282"/>
    <lineage>
        <taxon>Bacteria</taxon>
        <taxon>Bacillati</taxon>
        <taxon>Bacillota</taxon>
        <taxon>Bacilli</taxon>
        <taxon>Bacillales</taxon>
        <taxon>Staphylococcaceae</taxon>
        <taxon>Staphylococcus</taxon>
    </lineage>
</organism>
<accession>D2JD14</accession>